<keyword evidence="6" id="KW-0472">Membrane</keyword>
<dbReference type="VEuPathDB" id="TriTrypDB:Tb427_000418000"/>
<feature type="compositionally biased region" description="Basic and acidic residues" evidence="9">
    <location>
        <begin position="436"/>
        <end position="449"/>
    </location>
</feature>
<evidence type="ECO:0000256" key="5">
    <source>
        <dbReference type="ARBA" id="ARBA00022729"/>
    </source>
</evidence>
<accession>M4SVP2</accession>
<feature type="compositionally biased region" description="Basic residues" evidence="9">
    <location>
        <begin position="345"/>
        <end position="356"/>
    </location>
</feature>
<comment type="function">
    <text evidence="1">VSG forms a coat on the surface of the parasite. The trypanosome evades the immune response of the host by expressing a series of antigenically distinct VSGs from an estimated 1000 VSG genes.</text>
</comment>
<comment type="subcellular location">
    <subcellularLocation>
        <location evidence="2">Cell membrane</location>
        <topology evidence="2">Lipid-anchor</topology>
        <topology evidence="2">GPI-anchor</topology>
    </subcellularLocation>
</comment>
<evidence type="ECO:0000256" key="3">
    <source>
        <dbReference type="ARBA" id="ARBA00022475"/>
    </source>
</evidence>
<evidence type="ECO:0000259" key="11">
    <source>
        <dbReference type="Pfam" id="PF13206"/>
    </source>
</evidence>
<dbReference type="VEuPathDB" id="TriTrypDB:Tb1125.Tb10.v4.0152"/>
<name>M4SVP2_9TRYP</name>
<evidence type="ECO:0000256" key="10">
    <source>
        <dbReference type="SAM" id="SignalP"/>
    </source>
</evidence>
<evidence type="ECO:0000256" key="1">
    <source>
        <dbReference type="ARBA" id="ARBA00002523"/>
    </source>
</evidence>
<keyword evidence="7" id="KW-0325">Glycoprotein</keyword>
<dbReference type="EMBL" id="KC612673">
    <property type="protein sequence ID" value="AGH60104.1"/>
    <property type="molecule type" value="Genomic_DNA"/>
</dbReference>
<evidence type="ECO:0000256" key="8">
    <source>
        <dbReference type="ARBA" id="ARBA00023288"/>
    </source>
</evidence>
<protein>
    <submittedName>
        <fullName evidence="12">Variant surface glycoprotein 1165</fullName>
    </submittedName>
</protein>
<feature type="compositionally biased region" description="Polar residues" evidence="9">
    <location>
        <begin position="259"/>
        <end position="283"/>
    </location>
</feature>
<dbReference type="InterPro" id="IPR025932">
    <property type="entry name" value="Trypano_VSG_B_N_dom"/>
</dbReference>
<feature type="compositionally biased region" description="Basic residues" evidence="9">
    <location>
        <begin position="418"/>
        <end position="435"/>
    </location>
</feature>
<feature type="region of interest" description="Disordered" evidence="9">
    <location>
        <begin position="313"/>
        <end position="449"/>
    </location>
</feature>
<keyword evidence="5 10" id="KW-0732">Signal</keyword>
<evidence type="ECO:0000256" key="6">
    <source>
        <dbReference type="ARBA" id="ARBA00023136"/>
    </source>
</evidence>
<feature type="non-terminal residue" evidence="12">
    <location>
        <position position="1"/>
    </location>
</feature>
<keyword evidence="3" id="KW-1003">Cell membrane</keyword>
<evidence type="ECO:0000256" key="9">
    <source>
        <dbReference type="SAM" id="MobiDB-lite"/>
    </source>
</evidence>
<reference evidence="12" key="1">
    <citation type="submission" date="2013-02" db="EMBL/GenBank/DDBJ databases">
        <authorList>
            <person name="Cross G.A.M."/>
            <person name="Kim H.-S."/>
            <person name="Wickstead B."/>
        </authorList>
    </citation>
    <scope>NUCLEOTIDE SEQUENCE</scope>
    <source>
        <strain evidence="12">Lister 427</strain>
    </source>
</reference>
<dbReference type="VEuPathDB" id="TriTrypDB:Tb10.v4.0152"/>
<feature type="domain" description="Trypanosome variant surface glycoprotein B-type N-terminal" evidence="11">
    <location>
        <begin position="10"/>
        <end position="235"/>
    </location>
</feature>
<evidence type="ECO:0000256" key="7">
    <source>
        <dbReference type="ARBA" id="ARBA00023180"/>
    </source>
</evidence>
<evidence type="ECO:0000256" key="4">
    <source>
        <dbReference type="ARBA" id="ARBA00022622"/>
    </source>
</evidence>
<dbReference type="Pfam" id="PF13206">
    <property type="entry name" value="VSG_B"/>
    <property type="match status" value="1"/>
</dbReference>
<proteinExistence type="predicted"/>
<dbReference type="AlphaFoldDB" id="M4SVP2"/>
<reference evidence="12" key="2">
    <citation type="journal article" date="2014" name="Mol. Biochem. Parasitol.">
        <title>Capturing the variant surface glycoprotein repertoire (the VSGnome) of Trypanosoma brucei Lister 427.</title>
        <authorList>
            <person name="Cross G.A."/>
            <person name="Kim H.S."/>
            <person name="Wickstead B."/>
        </authorList>
    </citation>
    <scope>NUCLEOTIDE SEQUENCE</scope>
    <source>
        <strain evidence="12">Lister 427</strain>
    </source>
</reference>
<sequence>IATTTVFISIILLAINSDAAAPTTAVNAREFGLLCTLVRAEHNLEERQTAGQAAKEVVALAAKTDLILENMKHIEKLAAAEPQTRDKGINVEEAPAGCKAEKATVCNEAAQIYKTFRPDEKLALAFLAETTHKLRATLNVTLKQITTAASNHARYFGQSKEDRKAVASIKKALYGSPEAKGDGIIESGDGTRSAACGNTASAAAKSAKKRAAAALICQCGSDNGNTANAACFTGATPDKLRIRRKQLRTGVASDKAKMRSQQRAEQSDSSANKSCNSGINRTALSKERGQSASGIIGRSGNKHWRLRLQREQSSRQGRLCNSKHECQQIQSRDTGTAECTGENHRRPRARTNRNRQRAQSGSTYTSAQQQPDNITSTTDQKQRQKSRHHQKKRPTLRKTVPKIRKKRTARKAMVTNGKTKRRTKGISANLKRKKDRQTQQEQKMELQGQ</sequence>
<keyword evidence="8" id="KW-0449">Lipoprotein</keyword>
<keyword evidence="4" id="KW-0336">GPI-anchor</keyword>
<evidence type="ECO:0000313" key="12">
    <source>
        <dbReference type="EMBL" id="AGH60104.1"/>
    </source>
</evidence>
<feature type="compositionally biased region" description="Polar residues" evidence="9">
    <location>
        <begin position="360"/>
        <end position="379"/>
    </location>
</feature>
<dbReference type="GO" id="GO:0098552">
    <property type="term" value="C:side of membrane"/>
    <property type="evidence" value="ECO:0007669"/>
    <property type="project" value="UniProtKB-KW"/>
</dbReference>
<feature type="chain" id="PRO_5004058413" evidence="10">
    <location>
        <begin position="21"/>
        <end position="449"/>
    </location>
</feature>
<feature type="compositionally biased region" description="Basic residues" evidence="9">
    <location>
        <begin position="383"/>
        <end position="410"/>
    </location>
</feature>
<organism evidence="12">
    <name type="scientific">Trypanosoma brucei</name>
    <dbReference type="NCBI Taxonomy" id="5691"/>
    <lineage>
        <taxon>Eukaryota</taxon>
        <taxon>Discoba</taxon>
        <taxon>Euglenozoa</taxon>
        <taxon>Kinetoplastea</taxon>
        <taxon>Metakinetoplastina</taxon>
        <taxon>Trypanosomatida</taxon>
        <taxon>Trypanosomatidae</taxon>
        <taxon>Trypanosoma</taxon>
    </lineage>
</organism>
<dbReference type="GO" id="GO:0005886">
    <property type="term" value="C:plasma membrane"/>
    <property type="evidence" value="ECO:0007669"/>
    <property type="project" value="UniProtKB-SubCell"/>
</dbReference>
<evidence type="ECO:0000256" key="2">
    <source>
        <dbReference type="ARBA" id="ARBA00004609"/>
    </source>
</evidence>
<feature type="signal peptide" evidence="10">
    <location>
        <begin position="1"/>
        <end position="20"/>
    </location>
</feature>
<feature type="region of interest" description="Disordered" evidence="9">
    <location>
        <begin position="248"/>
        <end position="298"/>
    </location>
</feature>